<organism evidence="7 8">
    <name type="scientific">Phytophthora citrophthora</name>
    <dbReference type="NCBI Taxonomy" id="4793"/>
    <lineage>
        <taxon>Eukaryota</taxon>
        <taxon>Sar</taxon>
        <taxon>Stramenopiles</taxon>
        <taxon>Oomycota</taxon>
        <taxon>Peronosporomycetes</taxon>
        <taxon>Peronosporales</taxon>
        <taxon>Peronosporaceae</taxon>
        <taxon>Phytophthora</taxon>
    </lineage>
</organism>
<feature type="transmembrane region" description="Helical" evidence="6">
    <location>
        <begin position="218"/>
        <end position="240"/>
    </location>
</feature>
<dbReference type="SUPFAM" id="SSF103473">
    <property type="entry name" value="MFS general substrate transporter"/>
    <property type="match status" value="2"/>
</dbReference>
<keyword evidence="5 6" id="KW-0472">Membrane</keyword>
<keyword evidence="3 6" id="KW-0812">Transmembrane</keyword>
<feature type="transmembrane region" description="Helical" evidence="6">
    <location>
        <begin position="564"/>
        <end position="581"/>
    </location>
</feature>
<protein>
    <submittedName>
        <fullName evidence="7">Protein NRT1/ PTR FAMILY 8.2</fullName>
    </submittedName>
</protein>
<feature type="transmembrane region" description="Helical" evidence="6">
    <location>
        <begin position="304"/>
        <end position="323"/>
    </location>
</feature>
<feature type="transmembrane region" description="Helical" evidence="6">
    <location>
        <begin position="528"/>
        <end position="552"/>
    </location>
</feature>
<evidence type="ECO:0000256" key="4">
    <source>
        <dbReference type="ARBA" id="ARBA00022989"/>
    </source>
</evidence>
<keyword evidence="8" id="KW-1185">Reference proteome</keyword>
<keyword evidence="4 6" id="KW-1133">Transmembrane helix</keyword>
<dbReference type="GO" id="GO:0022857">
    <property type="term" value="F:transmembrane transporter activity"/>
    <property type="evidence" value="ECO:0007669"/>
    <property type="project" value="InterPro"/>
</dbReference>
<feature type="transmembrane region" description="Helical" evidence="6">
    <location>
        <begin position="112"/>
        <end position="131"/>
    </location>
</feature>
<evidence type="ECO:0000256" key="2">
    <source>
        <dbReference type="ARBA" id="ARBA00005982"/>
    </source>
</evidence>
<dbReference type="AlphaFoldDB" id="A0AAD9GEW7"/>
<evidence type="ECO:0000256" key="1">
    <source>
        <dbReference type="ARBA" id="ARBA00004141"/>
    </source>
</evidence>
<evidence type="ECO:0000313" key="7">
    <source>
        <dbReference type="EMBL" id="KAK1937188.1"/>
    </source>
</evidence>
<sequence length="610" mass="66800">MSKQASSSPILTPQLTPSVIDYVSTKLWDERPAKYAKHVLKNVCIVLFVLSAFSQVTNFTITQSLKNFFQKLGWSNKGPPTSMRLTYTSFSQFMCIVSGYISDERLGKFNTLFSAATLAVFGLLTIAIAALPSVVNQVETSKIIFSLGLFLGVATTQISLRSLVISYGGNQFSPTSPPSEKSLFFSIQYAVANVGAFIGFDAFPYVSIHGIGAIPAEYGYFIVYLIGFLMILLFLATLWFSRKRYVNVPSTRKSTALVIKIVTNHAKKNSTAKMVAFGTVLYITAFALNILASFLSDHGETGHNISYACGVMIVIAIILWVYFGRSSEFMESAKDTVGGRFDGELVDGVKQVIRILPLNAFQVVFWVCQNQGGNNQSIIQQTDVRLGSGPDASQMPGPTVQMFNPIGCMLFVPLTEKVIYPLYKKYTGKPPSRYGKLLAGYCVVTVAMIWTGCFEVIRRSTSPLTYVDSNGDTQFILNDDGGQVMNDIPWWTAIPQYLLVALAEVLTAVACYDINYSEVPASMRSTSIALAFFASSMGSTLLSIMVLLFGQFIPSDLNDGHMKYLHFTLAGIMVVTIFLFVKVMDKMQLGMSSSAGKTQEGGGETKDTAV</sequence>
<feature type="transmembrane region" description="Helical" evidence="6">
    <location>
        <begin position="39"/>
        <end position="61"/>
    </location>
</feature>
<feature type="transmembrane region" description="Helical" evidence="6">
    <location>
        <begin position="494"/>
        <end position="516"/>
    </location>
</feature>
<dbReference type="InterPro" id="IPR036259">
    <property type="entry name" value="MFS_trans_sf"/>
</dbReference>
<dbReference type="EMBL" id="JASMQC010000020">
    <property type="protein sequence ID" value="KAK1937188.1"/>
    <property type="molecule type" value="Genomic_DNA"/>
</dbReference>
<evidence type="ECO:0000256" key="3">
    <source>
        <dbReference type="ARBA" id="ARBA00022692"/>
    </source>
</evidence>
<dbReference type="Proteomes" id="UP001259832">
    <property type="component" value="Unassembled WGS sequence"/>
</dbReference>
<comment type="similarity">
    <text evidence="2">Belongs to the major facilitator superfamily. Proton-dependent oligopeptide transporter (POT/PTR) (TC 2.A.17) family.</text>
</comment>
<dbReference type="InterPro" id="IPR000109">
    <property type="entry name" value="POT_fam"/>
</dbReference>
<dbReference type="PANTHER" id="PTHR11654">
    <property type="entry name" value="OLIGOPEPTIDE TRANSPORTER-RELATED"/>
    <property type="match status" value="1"/>
</dbReference>
<reference evidence="7" key="1">
    <citation type="submission" date="2023-08" db="EMBL/GenBank/DDBJ databases">
        <title>Reference Genome Resource for the Citrus Pathogen Phytophthora citrophthora.</title>
        <authorList>
            <person name="Moller H."/>
            <person name="Coetzee B."/>
            <person name="Rose L.J."/>
            <person name="Van Niekerk J.M."/>
        </authorList>
    </citation>
    <scope>NUCLEOTIDE SEQUENCE</scope>
    <source>
        <strain evidence="7">STE-U-9442</strain>
    </source>
</reference>
<name>A0AAD9GEW7_9STRA</name>
<accession>A0AAD9GEW7</accession>
<feature type="transmembrane region" description="Helical" evidence="6">
    <location>
        <begin position="438"/>
        <end position="457"/>
    </location>
</feature>
<comment type="caution">
    <text evidence="7">The sequence shown here is derived from an EMBL/GenBank/DDBJ whole genome shotgun (WGS) entry which is preliminary data.</text>
</comment>
<feature type="transmembrane region" description="Helical" evidence="6">
    <location>
        <begin position="183"/>
        <end position="206"/>
    </location>
</feature>
<feature type="transmembrane region" description="Helical" evidence="6">
    <location>
        <begin position="143"/>
        <end position="163"/>
    </location>
</feature>
<dbReference type="Gene3D" id="1.20.1250.20">
    <property type="entry name" value="MFS general substrate transporter like domains"/>
    <property type="match status" value="1"/>
</dbReference>
<feature type="transmembrane region" description="Helical" evidence="6">
    <location>
        <begin position="81"/>
        <end position="100"/>
    </location>
</feature>
<proteinExistence type="inferred from homology"/>
<evidence type="ECO:0000256" key="5">
    <source>
        <dbReference type="ARBA" id="ARBA00023136"/>
    </source>
</evidence>
<evidence type="ECO:0000313" key="8">
    <source>
        <dbReference type="Proteomes" id="UP001259832"/>
    </source>
</evidence>
<evidence type="ECO:0000256" key="6">
    <source>
        <dbReference type="SAM" id="Phobius"/>
    </source>
</evidence>
<dbReference type="Pfam" id="PF00854">
    <property type="entry name" value="PTR2"/>
    <property type="match status" value="1"/>
</dbReference>
<feature type="transmembrane region" description="Helical" evidence="6">
    <location>
        <begin position="274"/>
        <end position="292"/>
    </location>
</feature>
<comment type="subcellular location">
    <subcellularLocation>
        <location evidence="1">Membrane</location>
        <topology evidence="1">Multi-pass membrane protein</topology>
    </subcellularLocation>
</comment>
<dbReference type="GO" id="GO:0016020">
    <property type="term" value="C:membrane"/>
    <property type="evidence" value="ECO:0007669"/>
    <property type="project" value="UniProtKB-SubCell"/>
</dbReference>
<gene>
    <name evidence="7" type="ORF">P3T76_009966</name>
</gene>